<feature type="chain" id="PRO_5046377681" description="DUF4251 domain-containing protein" evidence="1">
    <location>
        <begin position="23"/>
        <end position="181"/>
    </location>
</feature>
<evidence type="ECO:0008006" key="4">
    <source>
        <dbReference type="Google" id="ProtNLM"/>
    </source>
</evidence>
<gene>
    <name evidence="2" type="ORF">GCM10023173_20100</name>
</gene>
<comment type="caution">
    <text evidence="2">The sequence shown here is derived from an EMBL/GenBank/DDBJ whole genome shotgun (WGS) entry which is preliminary data.</text>
</comment>
<dbReference type="RefSeq" id="WP_345068086.1">
    <property type="nucleotide sequence ID" value="NZ_BAABGR010000029.1"/>
</dbReference>
<dbReference type="Proteomes" id="UP001500394">
    <property type="component" value="Unassembled WGS sequence"/>
</dbReference>
<reference evidence="3" key="1">
    <citation type="journal article" date="2019" name="Int. J. Syst. Evol. Microbiol.">
        <title>The Global Catalogue of Microorganisms (GCM) 10K type strain sequencing project: providing services to taxonomists for standard genome sequencing and annotation.</title>
        <authorList>
            <consortium name="The Broad Institute Genomics Platform"/>
            <consortium name="The Broad Institute Genome Sequencing Center for Infectious Disease"/>
            <person name="Wu L."/>
            <person name="Ma J."/>
        </authorList>
    </citation>
    <scope>NUCLEOTIDE SEQUENCE [LARGE SCALE GENOMIC DNA]</scope>
    <source>
        <strain evidence="3">JCM 17858</strain>
    </source>
</reference>
<evidence type="ECO:0000256" key="1">
    <source>
        <dbReference type="SAM" id="SignalP"/>
    </source>
</evidence>
<evidence type="ECO:0000313" key="3">
    <source>
        <dbReference type="Proteomes" id="UP001500394"/>
    </source>
</evidence>
<accession>A0ABP8R4X3</accession>
<keyword evidence="3" id="KW-1185">Reference proteome</keyword>
<feature type="signal peptide" evidence="1">
    <location>
        <begin position="1"/>
        <end position="22"/>
    </location>
</feature>
<name>A0ABP8R4X3_9SPHI</name>
<evidence type="ECO:0000313" key="2">
    <source>
        <dbReference type="EMBL" id="GAA4518346.1"/>
    </source>
</evidence>
<proteinExistence type="predicted"/>
<protein>
    <recommendedName>
        <fullName evidence="4">DUF4251 domain-containing protein</fullName>
    </recommendedName>
</protein>
<sequence length="181" mass="20435">MKKKLLKIALMFAVSLTCQEVAAQKIELKDIQGMTRKTLASIQSEMIAQDFSIANIFNDKLSATDSVVFKYGNSIYLSYKSKKKTEGATVSYSFPFKDLYINYCKVLESKSYMLLHTSAIPSLGLENIYYDKEQGQVLSLTLRHESAEDKTFYPSTYTLKVLSADDAAKLLKKHKIKLTAL</sequence>
<keyword evidence="1" id="KW-0732">Signal</keyword>
<dbReference type="EMBL" id="BAABGR010000029">
    <property type="protein sequence ID" value="GAA4518346.1"/>
    <property type="molecule type" value="Genomic_DNA"/>
</dbReference>
<organism evidence="2 3">
    <name type="scientific">Sphingobacterium thermophilum</name>
    <dbReference type="NCBI Taxonomy" id="768534"/>
    <lineage>
        <taxon>Bacteria</taxon>
        <taxon>Pseudomonadati</taxon>
        <taxon>Bacteroidota</taxon>
        <taxon>Sphingobacteriia</taxon>
        <taxon>Sphingobacteriales</taxon>
        <taxon>Sphingobacteriaceae</taxon>
        <taxon>Sphingobacterium</taxon>
    </lineage>
</organism>